<name>A0AAP0HL45_9MAGN</name>
<keyword evidence="2" id="KW-1185">Reference proteome</keyword>
<gene>
    <name evidence="1" type="ORF">Scep_027774</name>
</gene>
<dbReference type="Proteomes" id="UP001419268">
    <property type="component" value="Unassembled WGS sequence"/>
</dbReference>
<reference evidence="1 2" key="1">
    <citation type="submission" date="2024-01" db="EMBL/GenBank/DDBJ databases">
        <title>Genome assemblies of Stephania.</title>
        <authorList>
            <person name="Yang L."/>
        </authorList>
    </citation>
    <scope>NUCLEOTIDE SEQUENCE [LARGE SCALE GENOMIC DNA]</scope>
    <source>
        <strain evidence="1">JXDWG</strain>
        <tissue evidence="1">Leaf</tissue>
    </source>
</reference>
<dbReference type="AlphaFoldDB" id="A0AAP0HL45"/>
<evidence type="ECO:0000313" key="2">
    <source>
        <dbReference type="Proteomes" id="UP001419268"/>
    </source>
</evidence>
<accession>A0AAP0HL45</accession>
<dbReference type="EMBL" id="JBBNAG010000012">
    <property type="protein sequence ID" value="KAK9088692.1"/>
    <property type="molecule type" value="Genomic_DNA"/>
</dbReference>
<proteinExistence type="predicted"/>
<protein>
    <submittedName>
        <fullName evidence="1">Uncharacterized protein</fullName>
    </submittedName>
</protein>
<comment type="caution">
    <text evidence="1">The sequence shown here is derived from an EMBL/GenBank/DDBJ whole genome shotgun (WGS) entry which is preliminary data.</text>
</comment>
<sequence>MVSCWAIFVSGRLVDWSDKGRVFKVLWMVAFEGIGITRQFCAFEPFKQVYWLSNSCALQAVVCDAILVDDPEFGTGVVKLRDLYNIDSIFDKFDCCLNSAGLQFATGSYRSDEETAADRKLAKD</sequence>
<evidence type="ECO:0000313" key="1">
    <source>
        <dbReference type="EMBL" id="KAK9088692.1"/>
    </source>
</evidence>
<organism evidence="1 2">
    <name type="scientific">Stephania cephalantha</name>
    <dbReference type="NCBI Taxonomy" id="152367"/>
    <lineage>
        <taxon>Eukaryota</taxon>
        <taxon>Viridiplantae</taxon>
        <taxon>Streptophyta</taxon>
        <taxon>Embryophyta</taxon>
        <taxon>Tracheophyta</taxon>
        <taxon>Spermatophyta</taxon>
        <taxon>Magnoliopsida</taxon>
        <taxon>Ranunculales</taxon>
        <taxon>Menispermaceae</taxon>
        <taxon>Menispermoideae</taxon>
        <taxon>Cissampelideae</taxon>
        <taxon>Stephania</taxon>
    </lineage>
</organism>